<name>A0A3G3LLW4_9EUGL</name>
<comment type="similarity">
    <text evidence="1 7 8">Belongs to the universal ribosomal protein uL22 family.</text>
</comment>
<dbReference type="GO" id="GO:0022625">
    <property type="term" value="C:cytosolic large ribosomal subunit"/>
    <property type="evidence" value="ECO:0007669"/>
    <property type="project" value="TreeGrafter"/>
</dbReference>
<dbReference type="InterPro" id="IPR001063">
    <property type="entry name" value="Ribosomal_uL22"/>
</dbReference>
<dbReference type="InterPro" id="IPR047867">
    <property type="entry name" value="Ribosomal_uL22_bac/org-type"/>
</dbReference>
<evidence type="ECO:0000313" key="10">
    <source>
        <dbReference type="EMBL" id="AYQ93697.1"/>
    </source>
</evidence>
<dbReference type="CDD" id="cd00336">
    <property type="entry name" value="Ribosomal_L22"/>
    <property type="match status" value="1"/>
</dbReference>
<accession>A0A3G3LLW4</accession>
<dbReference type="InterPro" id="IPR018260">
    <property type="entry name" value="Ribosomal_uL22_CS"/>
</dbReference>
<geneLocation type="chloroplast" evidence="10"/>
<evidence type="ECO:0000256" key="4">
    <source>
        <dbReference type="ARBA" id="ARBA00022980"/>
    </source>
</evidence>
<sequence length="115" mass="13231">MKFKEVLQGKAIARYVRVSPLKVRRVLNQINGRSYSDSLIILKFMPYKVCPLILKVLKSAFFNVNISQNLNISESSFYVSEARVDEAPFLKRFCPHAQGRGFPIKKRMSHIISVI</sequence>
<dbReference type="GO" id="GO:0003735">
    <property type="term" value="F:structural constituent of ribosome"/>
    <property type="evidence" value="ECO:0007669"/>
    <property type="project" value="InterPro"/>
</dbReference>
<gene>
    <name evidence="7" type="primary">rpl22</name>
</gene>
<keyword evidence="10" id="KW-0934">Plastid</keyword>
<dbReference type="InterPro" id="IPR036394">
    <property type="entry name" value="Ribosomal_uL22_sf"/>
</dbReference>
<evidence type="ECO:0000256" key="7">
    <source>
        <dbReference type="HAMAP-Rule" id="MF_01331"/>
    </source>
</evidence>
<dbReference type="PANTHER" id="PTHR13501:SF8">
    <property type="entry name" value="LARGE RIBOSOMAL SUBUNIT PROTEIN UL22M"/>
    <property type="match status" value="1"/>
</dbReference>
<organism evidence="10">
    <name type="scientific">Phacus pleuronectes</name>
    <dbReference type="NCBI Taxonomy" id="102908"/>
    <lineage>
        <taxon>Eukaryota</taxon>
        <taxon>Discoba</taxon>
        <taxon>Euglenozoa</taxon>
        <taxon>Euglenida</taxon>
        <taxon>Spirocuta</taxon>
        <taxon>Euglenophyceae</taxon>
        <taxon>Euglenales</taxon>
        <taxon>Phacaceae</taxon>
        <taxon>Phacus</taxon>
    </lineage>
</organism>
<dbReference type="GO" id="GO:0006412">
    <property type="term" value="P:translation"/>
    <property type="evidence" value="ECO:0007669"/>
    <property type="project" value="UniProtKB-UniRule"/>
</dbReference>
<dbReference type="HAMAP" id="MF_01331_B">
    <property type="entry name" value="Ribosomal_uL22_B"/>
    <property type="match status" value="1"/>
</dbReference>
<evidence type="ECO:0000256" key="8">
    <source>
        <dbReference type="RuleBase" id="RU004005"/>
    </source>
</evidence>
<keyword evidence="5 7" id="KW-0687">Ribonucleoprotein</keyword>
<comment type="function">
    <text evidence="7 9">The globular domain of the protein is located near the polypeptide exit tunnel on the outside of the subunit, while an extended beta-hairpin is found that lines the wall of the exit tunnel in the center of the 70S ribosome.</text>
</comment>
<keyword evidence="3 7" id="KW-0694">RNA-binding</keyword>
<dbReference type="Pfam" id="PF00237">
    <property type="entry name" value="Ribosomal_L22"/>
    <property type="match status" value="1"/>
</dbReference>
<evidence type="ECO:0000256" key="9">
    <source>
        <dbReference type="RuleBase" id="RU004009"/>
    </source>
</evidence>
<keyword evidence="2 7" id="KW-0699">rRNA-binding</keyword>
<dbReference type="PROSITE" id="PS00464">
    <property type="entry name" value="RIBOSOMAL_L22"/>
    <property type="match status" value="1"/>
</dbReference>
<dbReference type="GO" id="GO:0019843">
    <property type="term" value="F:rRNA binding"/>
    <property type="evidence" value="ECO:0007669"/>
    <property type="project" value="UniProtKB-UniRule"/>
</dbReference>
<evidence type="ECO:0000256" key="6">
    <source>
        <dbReference type="ARBA" id="ARBA00035285"/>
    </source>
</evidence>
<dbReference type="SUPFAM" id="SSF54843">
    <property type="entry name" value="Ribosomal protein L22"/>
    <property type="match status" value="1"/>
</dbReference>
<dbReference type="AlphaFoldDB" id="A0A3G3LLW4"/>
<keyword evidence="4 7" id="KW-0689">Ribosomal protein</keyword>
<dbReference type="NCBIfam" id="TIGR01044">
    <property type="entry name" value="rplV_bact"/>
    <property type="match status" value="1"/>
</dbReference>
<dbReference type="Gene3D" id="3.90.470.10">
    <property type="entry name" value="Ribosomal protein L22/L17"/>
    <property type="match status" value="1"/>
</dbReference>
<dbReference type="EMBL" id="MH898673">
    <property type="protein sequence ID" value="AYQ93697.1"/>
    <property type="molecule type" value="Genomic_DNA"/>
</dbReference>
<evidence type="ECO:0000256" key="2">
    <source>
        <dbReference type="ARBA" id="ARBA00022730"/>
    </source>
</evidence>
<comment type="function">
    <text evidence="7 9">This protein binds specifically to 23S rRNA.</text>
</comment>
<dbReference type="PANTHER" id="PTHR13501">
    <property type="entry name" value="CHLOROPLAST 50S RIBOSOMAL PROTEIN L22-RELATED"/>
    <property type="match status" value="1"/>
</dbReference>
<comment type="subunit">
    <text evidence="7">Part of the 50S ribosomal subunit.</text>
</comment>
<evidence type="ECO:0000256" key="3">
    <source>
        <dbReference type="ARBA" id="ARBA00022884"/>
    </source>
</evidence>
<evidence type="ECO:0000256" key="5">
    <source>
        <dbReference type="ARBA" id="ARBA00023274"/>
    </source>
</evidence>
<protein>
    <recommendedName>
        <fullName evidence="6 7">Large ribosomal subunit protein uL22c</fullName>
    </recommendedName>
</protein>
<dbReference type="InterPro" id="IPR005727">
    <property type="entry name" value="Ribosomal_uL22_bac/chlpt-type"/>
</dbReference>
<dbReference type="GO" id="GO:0009507">
    <property type="term" value="C:chloroplast"/>
    <property type="evidence" value="ECO:0007669"/>
    <property type="project" value="UniProtKB-SubCell"/>
</dbReference>
<keyword evidence="10" id="KW-0150">Chloroplast</keyword>
<proteinExistence type="inferred from homology"/>
<evidence type="ECO:0000256" key="1">
    <source>
        <dbReference type="ARBA" id="ARBA00009451"/>
    </source>
</evidence>
<reference evidence="10" key="1">
    <citation type="journal article" date="2018" name="Sci. Rep.">
        <title>Dynamic evolution of inverted repeats in Euglenophyta plastid genomes.</title>
        <authorList>
            <person name="Karnkowska A."/>
            <person name="Bennett M.S."/>
            <person name="Triemer R.E."/>
        </authorList>
    </citation>
    <scope>NUCLEOTIDE SEQUENCE</scope>
</reference>
<comment type="subcellular location">
    <subcellularLocation>
        <location evidence="7 9">Plastid</location>
        <location evidence="7 9">Chloroplast</location>
    </subcellularLocation>
</comment>